<reference evidence="2 3" key="1">
    <citation type="submission" date="2019-12" db="EMBL/GenBank/DDBJ databases">
        <title>Genomic-based taxomic classification of the family Erythrobacteraceae.</title>
        <authorList>
            <person name="Xu L."/>
        </authorList>
    </citation>
    <scope>NUCLEOTIDE SEQUENCE [LARGE SCALE GENOMIC DNA]</scope>
    <source>
        <strain evidence="2 3">H32</strain>
    </source>
</reference>
<comment type="caution">
    <text evidence="2">The sequence shown here is derived from an EMBL/GenBank/DDBJ whole genome shotgun (WGS) entry which is preliminary data.</text>
</comment>
<name>A0ABW9UUG3_9SPHN</name>
<keyword evidence="3" id="KW-1185">Reference proteome</keyword>
<feature type="chain" id="PRO_5047543581" description="SH3b domain-containing protein" evidence="1">
    <location>
        <begin position="25"/>
        <end position="255"/>
    </location>
</feature>
<accession>A0ABW9UUG3</accession>
<dbReference type="RefSeq" id="WP_160732203.1">
    <property type="nucleotide sequence ID" value="NZ_WTYO01000001.1"/>
</dbReference>
<dbReference type="Proteomes" id="UP000444401">
    <property type="component" value="Unassembled WGS sequence"/>
</dbReference>
<gene>
    <name evidence="2" type="ORF">GRI72_01765</name>
</gene>
<evidence type="ECO:0000313" key="2">
    <source>
        <dbReference type="EMBL" id="MXO67557.1"/>
    </source>
</evidence>
<protein>
    <recommendedName>
        <fullName evidence="4">SH3b domain-containing protein</fullName>
    </recommendedName>
</protein>
<dbReference type="EMBL" id="WTYO01000001">
    <property type="protein sequence ID" value="MXO67557.1"/>
    <property type="molecule type" value="Genomic_DNA"/>
</dbReference>
<evidence type="ECO:0000256" key="1">
    <source>
        <dbReference type="SAM" id="SignalP"/>
    </source>
</evidence>
<proteinExistence type="predicted"/>
<sequence>MTARGWLLRLAATGLACAPVPANAEIDGHGPDAWRVTGVAADDVLNARVGPGTGYPVIDSFAHDARDLRQVTCVPLLIAGVQEKLTRAQREELPPSWCLMRSADLSKAGWVRQHYLVPDGPDAAAPAPAGDATIAEAVNLVRRLYASGGPGAAAASHPLDPANAPAYFAADVVAAMRSRPPQADPLFGAQDFDGSYGEPTADADQPMFRGMVTVNVEIVNFGRRHTAVFRLRADPAQPGAPLRIFRIEHDGWSFP</sequence>
<evidence type="ECO:0000313" key="3">
    <source>
        <dbReference type="Proteomes" id="UP000444401"/>
    </source>
</evidence>
<evidence type="ECO:0008006" key="4">
    <source>
        <dbReference type="Google" id="ProtNLM"/>
    </source>
</evidence>
<organism evidence="2 3">
    <name type="scientific">Pelagerythrobacter marinus</name>
    <dbReference type="NCBI Taxonomy" id="538382"/>
    <lineage>
        <taxon>Bacteria</taxon>
        <taxon>Pseudomonadati</taxon>
        <taxon>Pseudomonadota</taxon>
        <taxon>Alphaproteobacteria</taxon>
        <taxon>Sphingomonadales</taxon>
        <taxon>Erythrobacteraceae</taxon>
        <taxon>Pelagerythrobacter</taxon>
    </lineage>
</organism>
<keyword evidence="1" id="KW-0732">Signal</keyword>
<feature type="signal peptide" evidence="1">
    <location>
        <begin position="1"/>
        <end position="24"/>
    </location>
</feature>